<feature type="region of interest" description="Disordered" evidence="1">
    <location>
        <begin position="123"/>
        <end position="148"/>
    </location>
</feature>
<dbReference type="Proteomes" id="UP000192247">
    <property type="component" value="Unassembled WGS sequence"/>
</dbReference>
<feature type="compositionally biased region" description="Basic and acidic residues" evidence="1">
    <location>
        <begin position="292"/>
        <end position="306"/>
    </location>
</feature>
<dbReference type="InParanoid" id="A0A1V9XZ69"/>
<dbReference type="EMBL" id="MNPL01001842">
    <property type="protein sequence ID" value="OQR78774.1"/>
    <property type="molecule type" value="Genomic_DNA"/>
</dbReference>
<feature type="compositionally biased region" description="Basic residues" evidence="1">
    <location>
        <begin position="241"/>
        <end position="252"/>
    </location>
</feature>
<dbReference type="AlphaFoldDB" id="A0A1V9XZ69"/>
<protein>
    <submittedName>
        <fullName evidence="2">Uncharacterized protein</fullName>
    </submittedName>
</protein>
<feature type="compositionally biased region" description="Polar residues" evidence="1">
    <location>
        <begin position="621"/>
        <end position="630"/>
    </location>
</feature>
<dbReference type="OrthoDB" id="10664009at2759"/>
<feature type="region of interest" description="Disordered" evidence="1">
    <location>
        <begin position="398"/>
        <end position="425"/>
    </location>
</feature>
<evidence type="ECO:0000256" key="1">
    <source>
        <dbReference type="SAM" id="MobiDB-lite"/>
    </source>
</evidence>
<evidence type="ECO:0000313" key="2">
    <source>
        <dbReference type="EMBL" id="OQR78774.1"/>
    </source>
</evidence>
<feature type="compositionally biased region" description="Polar residues" evidence="1">
    <location>
        <begin position="259"/>
        <end position="269"/>
    </location>
</feature>
<proteinExistence type="predicted"/>
<feature type="region of interest" description="Disordered" evidence="1">
    <location>
        <begin position="609"/>
        <end position="631"/>
    </location>
</feature>
<feature type="compositionally biased region" description="Polar residues" evidence="1">
    <location>
        <begin position="227"/>
        <end position="237"/>
    </location>
</feature>
<accession>A0A1V9XZ69</accession>
<feature type="region of interest" description="Disordered" evidence="1">
    <location>
        <begin position="68"/>
        <end position="109"/>
    </location>
</feature>
<feature type="compositionally biased region" description="Polar residues" evidence="1">
    <location>
        <begin position="813"/>
        <end position="825"/>
    </location>
</feature>
<keyword evidence="3" id="KW-1185">Reference proteome</keyword>
<sequence>MVDKNVFKMDMGLLQRFRTLQEPSASIERLVPKTFVSDANFNINPPVVPKQTIELGLLEPITAKRPPKPAILKKAGDTSSKNASPSLLSRTTNATKLAPSTKQPATKASLQALAAKAAFSSKSRPVSPVGHVPKAPQEPATVPSLVAPPKTTLNDAIEQKNVMRSKEDFNYVKFSQQKHDDCIDEWATFICPKLTRASLEGFMKAILPPTDLSLSEAFKSPVPVGQVSKSVSANSLPARQRTTKTRKRRNVKGKGAPAVTSSVSETPVSNPALKRPFLESGVSSALPSPDEQMQRDEGHPLTEDTTKNPSLKKARIKITKRRSVCREAAVPMAMQASNVVDVVNHQGHAKDVVTGQNTLEKPDATSMAWQNSGTGQSESVVDVKEEPIDFVDLLSLPDEPEDATKENDIQPVGLSPPPMTSPLSKDSLSKCLALTEQRTSTSVNCGLSNSANDQLVQTAQCNSTSQVSSTSVVPCSPLNHRFRRRFQQMLEMSCRKKRTPCHKFYQEEPIRRMEKSMPGSAVASLKRDSLEPSSASSAISATVGSSSSPIKAPVVCGQSRTPARPEVIIVDDDTSPLPPNFSRQSLVSAEAVSAKLPSHTVDCARAQNASDVSSERLSEPVTHTSAQPNSARHVARSATIPVQRVAPVCKDTPALLDTAMAGTNVVIESAGYEQQDIRSLLASPSIVAQEMASPPIVQAVMKGPAVKAIRTTSPPTSTVSPPRILRLSSRSDLPMKIVQTCPAVLPACLPSPPRLVQKIIRPSGKLPSFLNSSSNVNGGLVATQRKGQRLSMPSQEQQQRHDQLFQHAGQLQVHQPGQVQNQHTIKQGRHQHSAPYQDRQQQLDHQLQQVRVSHQQPAAPCEQPATHQQQEQGLASTIVEHQDKLYQCGYCGLTEADMNVVAMHIATCRS</sequence>
<feature type="compositionally biased region" description="Low complexity" evidence="1">
    <location>
        <begin position="837"/>
        <end position="852"/>
    </location>
</feature>
<organism evidence="2 3">
    <name type="scientific">Tropilaelaps mercedesae</name>
    <dbReference type="NCBI Taxonomy" id="418985"/>
    <lineage>
        <taxon>Eukaryota</taxon>
        <taxon>Metazoa</taxon>
        <taxon>Ecdysozoa</taxon>
        <taxon>Arthropoda</taxon>
        <taxon>Chelicerata</taxon>
        <taxon>Arachnida</taxon>
        <taxon>Acari</taxon>
        <taxon>Parasitiformes</taxon>
        <taxon>Mesostigmata</taxon>
        <taxon>Gamasina</taxon>
        <taxon>Dermanyssoidea</taxon>
        <taxon>Laelapidae</taxon>
        <taxon>Tropilaelaps</taxon>
    </lineage>
</organism>
<feature type="compositionally biased region" description="Polar residues" evidence="1">
    <location>
        <begin position="77"/>
        <end position="104"/>
    </location>
</feature>
<feature type="region of interest" description="Disordered" evidence="1">
    <location>
        <begin position="225"/>
        <end position="312"/>
    </location>
</feature>
<feature type="region of interest" description="Disordered" evidence="1">
    <location>
        <begin position="813"/>
        <end position="873"/>
    </location>
</feature>
<name>A0A1V9XZ69_9ACAR</name>
<evidence type="ECO:0000313" key="3">
    <source>
        <dbReference type="Proteomes" id="UP000192247"/>
    </source>
</evidence>
<reference evidence="2 3" key="1">
    <citation type="journal article" date="2017" name="Gigascience">
        <title>Draft genome of the honey bee ectoparasitic mite, Tropilaelaps mercedesae, is shaped by the parasitic life history.</title>
        <authorList>
            <person name="Dong X."/>
            <person name="Armstrong S.D."/>
            <person name="Xia D."/>
            <person name="Makepeace B.L."/>
            <person name="Darby A.C."/>
            <person name="Kadowaki T."/>
        </authorList>
    </citation>
    <scope>NUCLEOTIDE SEQUENCE [LARGE SCALE GENOMIC DNA]</scope>
    <source>
        <strain evidence="2">Wuxi-XJTLU</strain>
    </source>
</reference>
<gene>
    <name evidence="2" type="ORF">BIW11_06189</name>
</gene>
<dbReference type="EMBL" id="MNPL01001842">
    <property type="protein sequence ID" value="OQR78775.1"/>
    <property type="molecule type" value="Genomic_DNA"/>
</dbReference>
<comment type="caution">
    <text evidence="2">The sequence shown here is derived from an EMBL/GenBank/DDBJ whole genome shotgun (WGS) entry which is preliminary data.</text>
</comment>